<feature type="domain" description="Double-GTPase 2" evidence="2">
    <location>
        <begin position="176"/>
        <end position="349"/>
    </location>
</feature>
<dbReference type="Pfam" id="PF19993">
    <property type="entry name" value="DO-GTPase2"/>
    <property type="match status" value="1"/>
</dbReference>
<dbReference type="EMBL" id="WUTW01000003">
    <property type="protein sequence ID" value="MXQ65832.1"/>
    <property type="molecule type" value="Genomic_DNA"/>
</dbReference>
<evidence type="ECO:0000313" key="3">
    <source>
        <dbReference type="EMBL" id="MXQ65832.1"/>
    </source>
</evidence>
<dbReference type="InterPro" id="IPR027417">
    <property type="entry name" value="P-loop_NTPase"/>
</dbReference>
<dbReference type="RefSeq" id="WP_161104051.1">
    <property type="nucleotide sequence ID" value="NZ_JBHLYI010000004.1"/>
</dbReference>
<sequence>MSEPPAPEVPSRIEGPFLMPPADGDRPAPEPQSERSAPDPASAAGSSGAAVSSARLPQAVQQPAVQPEARQETRQSGPQPVREPGPSRGKVKREPGPPDGPAGRKMTCPYCLSEFDWNKAPLVDRDEAGVDTPLRPQPGESDARWRTRTMHAWRICDVAGEDHYIPASLGGMKPLIIGLVGKSSSGKSHLLAAMMQELENAALKITHRLNVLPLDARLQRTLTEKYQLGLLSERKVLPRTFRGTPEFTCAYRVTSGHTGEQYALLVFDVAGEIFTAGDTAEMTPFMAVADALVFVADGADLDVRPGAPVADPGFTAVLTHIDQVRARGGQQFLPVPAALVVAKSDRLRTFPEVDRWIVRDDDLDLTTVEQESEDAYVFLRARGAGSWLAPVQECADATLHFASATGVDPEDGEYPERSFRRQRVLRPLLSLLAMRGVLPRQMIDPEAS</sequence>
<evidence type="ECO:0000256" key="1">
    <source>
        <dbReference type="SAM" id="MobiDB-lite"/>
    </source>
</evidence>
<gene>
    <name evidence="3" type="ORF">GQ466_17560</name>
</gene>
<dbReference type="Gene3D" id="3.40.50.300">
    <property type="entry name" value="P-loop containing nucleotide triphosphate hydrolases"/>
    <property type="match status" value="1"/>
</dbReference>
<organism evidence="3 4">
    <name type="scientific">Actinomadura rayongensis</name>
    <dbReference type="NCBI Taxonomy" id="1429076"/>
    <lineage>
        <taxon>Bacteria</taxon>
        <taxon>Bacillati</taxon>
        <taxon>Actinomycetota</taxon>
        <taxon>Actinomycetes</taxon>
        <taxon>Streptosporangiales</taxon>
        <taxon>Thermomonosporaceae</taxon>
        <taxon>Actinomadura</taxon>
    </lineage>
</organism>
<dbReference type="AlphaFoldDB" id="A0A6I4WGZ9"/>
<evidence type="ECO:0000259" key="2">
    <source>
        <dbReference type="Pfam" id="PF19993"/>
    </source>
</evidence>
<dbReference type="InterPro" id="IPR045528">
    <property type="entry name" value="DO-GTPase2"/>
</dbReference>
<proteinExistence type="predicted"/>
<feature type="compositionally biased region" description="Basic and acidic residues" evidence="1">
    <location>
        <begin position="23"/>
        <end position="37"/>
    </location>
</feature>
<accession>A0A6I4WGZ9</accession>
<name>A0A6I4WGZ9_9ACTN</name>
<dbReference type="SUPFAM" id="SSF52540">
    <property type="entry name" value="P-loop containing nucleoside triphosphate hydrolases"/>
    <property type="match status" value="1"/>
</dbReference>
<dbReference type="Proteomes" id="UP000431901">
    <property type="component" value="Unassembled WGS sequence"/>
</dbReference>
<evidence type="ECO:0000313" key="4">
    <source>
        <dbReference type="Proteomes" id="UP000431901"/>
    </source>
</evidence>
<feature type="compositionally biased region" description="Low complexity" evidence="1">
    <location>
        <begin position="38"/>
        <end position="68"/>
    </location>
</feature>
<reference evidence="3 4" key="1">
    <citation type="submission" date="2019-12" db="EMBL/GenBank/DDBJ databases">
        <title>Nocardia macrotermitis sp. nov. and Nocardia aurantia sp. nov., isolated from the gut of the fungus growing-termite Macrotermes natalensis.</title>
        <authorList>
            <person name="Christine B."/>
            <person name="Rene B."/>
        </authorList>
    </citation>
    <scope>NUCLEOTIDE SEQUENCE [LARGE SCALE GENOMIC DNA]</scope>
    <source>
        <strain evidence="3 4">DSM 102126</strain>
    </source>
</reference>
<feature type="region of interest" description="Disordered" evidence="1">
    <location>
        <begin position="1"/>
        <end position="105"/>
    </location>
</feature>
<protein>
    <recommendedName>
        <fullName evidence="2">Double-GTPase 2 domain-containing protein</fullName>
    </recommendedName>
</protein>
<dbReference type="OrthoDB" id="5171766at2"/>
<comment type="caution">
    <text evidence="3">The sequence shown here is derived from an EMBL/GenBank/DDBJ whole genome shotgun (WGS) entry which is preliminary data.</text>
</comment>
<keyword evidence="4" id="KW-1185">Reference proteome</keyword>